<evidence type="ECO:0000313" key="1">
    <source>
        <dbReference type="EMBL" id="KAG2219471.1"/>
    </source>
</evidence>
<dbReference type="Proteomes" id="UP000646827">
    <property type="component" value="Unassembled WGS sequence"/>
</dbReference>
<keyword evidence="2" id="KW-1185">Reference proteome</keyword>
<protein>
    <submittedName>
        <fullName evidence="1">Uncharacterized protein</fullName>
    </submittedName>
</protein>
<accession>A0A8H7VDV9</accession>
<evidence type="ECO:0000313" key="2">
    <source>
        <dbReference type="Proteomes" id="UP000646827"/>
    </source>
</evidence>
<comment type="caution">
    <text evidence="1">The sequence shown here is derived from an EMBL/GenBank/DDBJ whole genome shotgun (WGS) entry which is preliminary data.</text>
</comment>
<dbReference type="AlphaFoldDB" id="A0A8H7VDV9"/>
<sequence length="368" mass="41807">MVSDLQHSLYAPVRVNGSTAVITINQICSSPHSHNLMRLWRHERRLLGHDMPEPPAPAPAPVGGSINMAPEDLEPFIATGRNPDNSVAVQPQITQTSSISWKVSTTSLSISTLKNNNKNHNPGYHAMGAFSGPLPVKITGERANAPQVEAVMSFVIGCSLALQWEIDGENLGKIKSNLNAWHMHLKNEVTPNMYTVNFHYLRHIHGTIKALGPLRGYSMRSAERAVGFFKRHVKSRVSPGVNAGNIIKRHLIMRNFERVYNPDEFLNDQPEDNDYSVEGYPEAELWDCREGSIYDFLEDFDMREYIKNYWHNQFPDDRALTIPISTTIRVGKRLFMYGRTLYRCQRFPSTARNLDTLIRLVRNVPSVW</sequence>
<gene>
    <name evidence="1" type="ORF">INT45_008119</name>
</gene>
<dbReference type="EMBL" id="JAEPRB010000178">
    <property type="protein sequence ID" value="KAG2219471.1"/>
    <property type="molecule type" value="Genomic_DNA"/>
</dbReference>
<name>A0A8H7VDV9_9FUNG</name>
<organism evidence="1 2">
    <name type="scientific">Circinella minor</name>
    <dbReference type="NCBI Taxonomy" id="1195481"/>
    <lineage>
        <taxon>Eukaryota</taxon>
        <taxon>Fungi</taxon>
        <taxon>Fungi incertae sedis</taxon>
        <taxon>Mucoromycota</taxon>
        <taxon>Mucoromycotina</taxon>
        <taxon>Mucoromycetes</taxon>
        <taxon>Mucorales</taxon>
        <taxon>Lichtheimiaceae</taxon>
        <taxon>Circinella</taxon>
    </lineage>
</organism>
<reference evidence="1 2" key="1">
    <citation type="submission" date="2020-12" db="EMBL/GenBank/DDBJ databases">
        <title>Metabolic potential, ecology and presence of endohyphal bacteria is reflected in genomic diversity of Mucoromycotina.</title>
        <authorList>
            <person name="Muszewska A."/>
            <person name="Okrasinska A."/>
            <person name="Steczkiewicz K."/>
            <person name="Drgas O."/>
            <person name="Orlowska M."/>
            <person name="Perlinska-Lenart U."/>
            <person name="Aleksandrzak-Piekarczyk T."/>
            <person name="Szatraj K."/>
            <person name="Zielenkiewicz U."/>
            <person name="Pilsyk S."/>
            <person name="Malc E."/>
            <person name="Mieczkowski P."/>
            <person name="Kruszewska J.S."/>
            <person name="Biernat P."/>
            <person name="Pawlowska J."/>
        </authorList>
    </citation>
    <scope>NUCLEOTIDE SEQUENCE [LARGE SCALE GENOMIC DNA]</scope>
    <source>
        <strain evidence="1 2">CBS 142.35</strain>
    </source>
</reference>
<proteinExistence type="predicted"/>